<keyword evidence="2 3" id="KW-0694">RNA-binding</keyword>
<dbReference type="GO" id="GO:0003729">
    <property type="term" value="F:mRNA binding"/>
    <property type="evidence" value="ECO:0007669"/>
    <property type="project" value="TreeGrafter"/>
</dbReference>
<evidence type="ECO:0000256" key="4">
    <source>
        <dbReference type="SAM" id="MobiDB-lite"/>
    </source>
</evidence>
<reference evidence="6 7" key="1">
    <citation type="journal article" date="2023" name="G3 (Bethesda)">
        <title>A chromosome-length genome assembly and annotation of blackberry (Rubus argutus, cv. 'Hillquist').</title>
        <authorList>
            <person name="Bruna T."/>
            <person name="Aryal R."/>
            <person name="Dudchenko O."/>
            <person name="Sargent D.J."/>
            <person name="Mead D."/>
            <person name="Buti M."/>
            <person name="Cavallini A."/>
            <person name="Hytonen T."/>
            <person name="Andres J."/>
            <person name="Pham M."/>
            <person name="Weisz D."/>
            <person name="Mascagni F."/>
            <person name="Usai G."/>
            <person name="Natali L."/>
            <person name="Bassil N."/>
            <person name="Fernandez G.E."/>
            <person name="Lomsadze A."/>
            <person name="Armour M."/>
            <person name="Olukolu B."/>
            <person name="Poorten T."/>
            <person name="Britton C."/>
            <person name="Davik J."/>
            <person name="Ashrafi H."/>
            <person name="Aiden E.L."/>
            <person name="Borodovsky M."/>
            <person name="Worthington M."/>
        </authorList>
    </citation>
    <scope>NUCLEOTIDE SEQUENCE [LARGE SCALE GENOMIC DNA]</scope>
    <source>
        <strain evidence="6">PI 553951</strain>
    </source>
</reference>
<evidence type="ECO:0000313" key="6">
    <source>
        <dbReference type="EMBL" id="KAK9938723.1"/>
    </source>
</evidence>
<dbReference type="PANTHER" id="PTHR48032">
    <property type="entry name" value="RNA-BINDING PROTEIN MUSASHI HOMOLOG RBP6"/>
    <property type="match status" value="1"/>
</dbReference>
<feature type="domain" description="RRM" evidence="5">
    <location>
        <begin position="105"/>
        <end position="182"/>
    </location>
</feature>
<dbReference type="Pfam" id="PF00076">
    <property type="entry name" value="RRM_1"/>
    <property type="match status" value="2"/>
</dbReference>
<feature type="region of interest" description="Disordered" evidence="4">
    <location>
        <begin position="429"/>
        <end position="448"/>
    </location>
</feature>
<feature type="compositionally biased region" description="Polar residues" evidence="4">
    <location>
        <begin position="429"/>
        <end position="440"/>
    </location>
</feature>
<evidence type="ECO:0000256" key="2">
    <source>
        <dbReference type="ARBA" id="ARBA00022884"/>
    </source>
</evidence>
<dbReference type="GO" id="GO:0006417">
    <property type="term" value="P:regulation of translation"/>
    <property type="evidence" value="ECO:0007669"/>
    <property type="project" value="TreeGrafter"/>
</dbReference>
<organism evidence="6 7">
    <name type="scientific">Rubus argutus</name>
    <name type="common">Southern blackberry</name>
    <dbReference type="NCBI Taxonomy" id="59490"/>
    <lineage>
        <taxon>Eukaryota</taxon>
        <taxon>Viridiplantae</taxon>
        <taxon>Streptophyta</taxon>
        <taxon>Embryophyta</taxon>
        <taxon>Tracheophyta</taxon>
        <taxon>Spermatophyta</taxon>
        <taxon>Magnoliopsida</taxon>
        <taxon>eudicotyledons</taxon>
        <taxon>Gunneridae</taxon>
        <taxon>Pentapetalae</taxon>
        <taxon>rosids</taxon>
        <taxon>fabids</taxon>
        <taxon>Rosales</taxon>
        <taxon>Rosaceae</taxon>
        <taxon>Rosoideae</taxon>
        <taxon>Rosoideae incertae sedis</taxon>
        <taxon>Rubus</taxon>
    </lineage>
</organism>
<protein>
    <recommendedName>
        <fullName evidence="5">RRM domain-containing protein</fullName>
    </recommendedName>
</protein>
<gene>
    <name evidence="6" type="ORF">M0R45_015445</name>
</gene>
<keyword evidence="7" id="KW-1185">Reference proteome</keyword>
<dbReference type="FunFam" id="3.30.70.330:FF:000102">
    <property type="entry name" value="Heterogeneous nuclear ribonucleoprotein 1"/>
    <property type="match status" value="1"/>
</dbReference>
<dbReference type="InterPro" id="IPR012677">
    <property type="entry name" value="Nucleotide-bd_a/b_plait_sf"/>
</dbReference>
<dbReference type="EMBL" id="JBEDUW010000003">
    <property type="protein sequence ID" value="KAK9938723.1"/>
    <property type="molecule type" value="Genomic_DNA"/>
</dbReference>
<evidence type="ECO:0000256" key="3">
    <source>
        <dbReference type="PROSITE-ProRule" id="PRU00176"/>
    </source>
</evidence>
<evidence type="ECO:0000313" key="7">
    <source>
        <dbReference type="Proteomes" id="UP001457282"/>
    </source>
</evidence>
<name>A0AAW1XPQ9_RUBAR</name>
<dbReference type="PANTHER" id="PTHR48032:SF6">
    <property type="entry name" value="RNA-BINDING (RRM_RBD_RNP MOTIFS) FAMILY PROTEIN"/>
    <property type="match status" value="1"/>
</dbReference>
<evidence type="ECO:0000256" key="1">
    <source>
        <dbReference type="ARBA" id="ARBA00022737"/>
    </source>
</evidence>
<sequence>MEPDLGKIFIGGISWDTDEEQLKEYFKKYGEVVEAVIMRDRATGRARGFGFVVFADPSVADRVVKDKHMIDCRTVEAKKAVPKEDQHMLNRTGGAHGSPGPGRTRKIFVGGLASTVTESDFKTYFDQFGTVTDVVVMYDHNTQRPRGFGFITYDSEEAVDRVLHKTFHELNGKMVEVKRAVPKDQSPGPLRSPQIGYNYSPGRANNLLNSYAQGYNMSLVGGFGVGMDNRFNPISSGRSGFSPIGTNRYGMGMNLEPGLSPSYGGNSNMGNSLGYSLMLSPTYNGNSNRYTNPIGYNAVNGRSTSLVNSPTRNVWGNSGINNAMNPGKGLYLAMLLPVIIGMEGNSFGLEGGYGRINGTAVTPTSSFPTSSAGYEGSYGDYFHSGSVYGDSTWRSTTPELDGSSTFSYGLDDIAPSVTAQNSQDYIGSYSVTSRQPNRGNTPDFINKL</sequence>
<proteinExistence type="predicted"/>
<dbReference type="FunFam" id="3.30.70.330:FF:000051">
    <property type="entry name" value="Heterogeneous nuclear ribonucleoprotein 1"/>
    <property type="match status" value="1"/>
</dbReference>
<dbReference type="PROSITE" id="PS50102">
    <property type="entry name" value="RRM"/>
    <property type="match status" value="2"/>
</dbReference>
<dbReference type="InterPro" id="IPR000504">
    <property type="entry name" value="RRM_dom"/>
</dbReference>
<dbReference type="CDD" id="cd12325">
    <property type="entry name" value="RRM1_hnRNPA_hnRNPD_like"/>
    <property type="match status" value="1"/>
</dbReference>
<accession>A0AAW1XPQ9</accession>
<dbReference type="InterPro" id="IPR035979">
    <property type="entry name" value="RBD_domain_sf"/>
</dbReference>
<dbReference type="CDD" id="cd12330">
    <property type="entry name" value="RRM2_Hrp1p"/>
    <property type="match status" value="1"/>
</dbReference>
<dbReference type="Proteomes" id="UP001457282">
    <property type="component" value="Unassembled WGS sequence"/>
</dbReference>
<dbReference type="SUPFAM" id="SSF54928">
    <property type="entry name" value="RNA-binding domain, RBD"/>
    <property type="match status" value="2"/>
</dbReference>
<dbReference type="SMART" id="SM00360">
    <property type="entry name" value="RRM"/>
    <property type="match status" value="2"/>
</dbReference>
<keyword evidence="1" id="KW-0677">Repeat</keyword>
<comment type="caution">
    <text evidence="6">The sequence shown here is derived from an EMBL/GenBank/DDBJ whole genome shotgun (WGS) entry which is preliminary data.</text>
</comment>
<feature type="domain" description="RRM" evidence="5">
    <location>
        <begin position="6"/>
        <end position="82"/>
    </location>
</feature>
<evidence type="ECO:0000259" key="5">
    <source>
        <dbReference type="PROSITE" id="PS50102"/>
    </source>
</evidence>
<dbReference type="AlphaFoldDB" id="A0AAW1XPQ9"/>
<dbReference type="Gene3D" id="3.30.70.330">
    <property type="match status" value="2"/>
</dbReference>